<feature type="transmembrane region" description="Helical" evidence="1">
    <location>
        <begin position="366"/>
        <end position="384"/>
    </location>
</feature>
<feature type="transmembrane region" description="Helical" evidence="1">
    <location>
        <begin position="30"/>
        <end position="59"/>
    </location>
</feature>
<sequence length="517" mass="56840">MSSTGSSHSFSKTVNNRIANRQFDPPDGGYGWCVMFGSFLIFVLLGGVFYSFGVLYVALLDSFNASNANTALVGTFSCSMGIIGNGVSMTLCNRYGHRKILMVSGICSSIGFVICSFTTSLRQIYVVYGVFISFLYWITSFPAISMIREYFSKKMPMAIGLALSGTGAGQCIFSILTQILLDNYGWRGTLIVLGGTSLHFCLAGALFRPTKYYYRLTKPPAQYTKITERATTFEDTENHDLYVADKFNQRVSNPDDSDSNFSEKPAATTVQLKKKASRSCCITGLRNLQTVFKSMCDLPLFRNVVFLLLILSVLGSTWSQLNVPKIMESPALKVQVYQQSWVLLSLLEEYSGGVGGSLLKVQPHILYGAGMVISGIATVVSIHSKTYEGQLAFAIVFGAGMACYIPMLPVVVHYFFPVRYDRALSICLQTQALAMMIGTPIAGVMRDVLGNYDAAFYMVAAVLMVSAICSFLMPIADKYIEYRNANIRRDNSLPGTGKEQNTDLVCYNEDMASITTV</sequence>
<dbReference type="GeneID" id="102802835"/>
<feature type="transmembrane region" description="Helical" evidence="1">
    <location>
        <begin position="71"/>
        <end position="88"/>
    </location>
</feature>
<feature type="transmembrane region" description="Helical" evidence="1">
    <location>
        <begin position="390"/>
        <end position="416"/>
    </location>
</feature>
<dbReference type="InterPro" id="IPR050327">
    <property type="entry name" value="Proton-linked_MCT"/>
</dbReference>
<feature type="transmembrane region" description="Helical" evidence="1">
    <location>
        <begin position="159"/>
        <end position="180"/>
    </location>
</feature>
<dbReference type="Pfam" id="PF07690">
    <property type="entry name" value="MFS_1"/>
    <property type="match status" value="1"/>
</dbReference>
<dbReference type="PANTHER" id="PTHR11360">
    <property type="entry name" value="MONOCARBOXYLATE TRANSPORTER"/>
    <property type="match status" value="1"/>
</dbReference>
<protein>
    <submittedName>
        <fullName evidence="3">Monocarboxylate transporter 3-like</fullName>
    </submittedName>
</protein>
<keyword evidence="1" id="KW-0472">Membrane</keyword>
<evidence type="ECO:0000256" key="1">
    <source>
        <dbReference type="SAM" id="Phobius"/>
    </source>
</evidence>
<keyword evidence="1" id="KW-0812">Transmembrane</keyword>
<feature type="transmembrane region" description="Helical" evidence="1">
    <location>
        <begin position="186"/>
        <end position="207"/>
    </location>
</feature>
<name>A0ABM0LU83_SACKO</name>
<keyword evidence="2" id="KW-1185">Reference proteome</keyword>
<feature type="transmembrane region" description="Helical" evidence="1">
    <location>
        <begin position="300"/>
        <end position="321"/>
    </location>
</feature>
<dbReference type="InterPro" id="IPR011701">
    <property type="entry name" value="MFS"/>
</dbReference>
<dbReference type="SUPFAM" id="SSF103473">
    <property type="entry name" value="MFS general substrate transporter"/>
    <property type="match status" value="1"/>
</dbReference>
<feature type="transmembrane region" description="Helical" evidence="1">
    <location>
        <begin position="454"/>
        <end position="473"/>
    </location>
</feature>
<reference evidence="3" key="1">
    <citation type="submission" date="2025-08" db="UniProtKB">
        <authorList>
            <consortium name="RefSeq"/>
        </authorList>
    </citation>
    <scope>IDENTIFICATION</scope>
    <source>
        <tissue evidence="3">Testes</tissue>
    </source>
</reference>
<dbReference type="InterPro" id="IPR036259">
    <property type="entry name" value="MFS_trans_sf"/>
</dbReference>
<organism evidence="2 3">
    <name type="scientific">Saccoglossus kowalevskii</name>
    <name type="common">Acorn worm</name>
    <dbReference type="NCBI Taxonomy" id="10224"/>
    <lineage>
        <taxon>Eukaryota</taxon>
        <taxon>Metazoa</taxon>
        <taxon>Hemichordata</taxon>
        <taxon>Enteropneusta</taxon>
        <taxon>Harrimaniidae</taxon>
        <taxon>Saccoglossus</taxon>
    </lineage>
</organism>
<dbReference type="PANTHER" id="PTHR11360:SF284">
    <property type="entry name" value="EG:103B4.3 PROTEIN-RELATED"/>
    <property type="match status" value="1"/>
</dbReference>
<proteinExistence type="predicted"/>
<accession>A0ABM0LU83</accession>
<keyword evidence="1" id="KW-1133">Transmembrane helix</keyword>
<evidence type="ECO:0000313" key="2">
    <source>
        <dbReference type="Proteomes" id="UP000694865"/>
    </source>
</evidence>
<dbReference type="Proteomes" id="UP000694865">
    <property type="component" value="Unplaced"/>
</dbReference>
<feature type="transmembrane region" description="Helical" evidence="1">
    <location>
        <begin position="125"/>
        <end position="147"/>
    </location>
</feature>
<dbReference type="Gene3D" id="1.20.1250.20">
    <property type="entry name" value="MFS general substrate transporter like domains"/>
    <property type="match status" value="1"/>
</dbReference>
<feature type="transmembrane region" description="Helical" evidence="1">
    <location>
        <begin position="100"/>
        <end position="119"/>
    </location>
</feature>
<evidence type="ECO:0000313" key="3">
    <source>
        <dbReference type="RefSeq" id="XP_006811324.1"/>
    </source>
</evidence>
<dbReference type="RefSeq" id="XP_006811324.1">
    <property type="nucleotide sequence ID" value="XM_006811261.1"/>
</dbReference>
<gene>
    <name evidence="3" type="primary">LOC102802835</name>
</gene>